<accession>A0A6N8DQE5</accession>
<dbReference type="OrthoDB" id="34624at2"/>
<dbReference type="InterPro" id="IPR010982">
    <property type="entry name" value="Lambda_DNA-bd_dom_sf"/>
</dbReference>
<dbReference type="AlphaFoldDB" id="A0A6N8DQE5"/>
<protein>
    <submittedName>
        <fullName evidence="2">Helix-turn-helix domain-containing protein</fullName>
    </submittedName>
</protein>
<comment type="caution">
    <text evidence="2">The sequence shown here is derived from an EMBL/GenBank/DDBJ whole genome shotgun (WGS) entry which is preliminary data.</text>
</comment>
<dbReference type="EMBL" id="WNKS01000020">
    <property type="protein sequence ID" value="MTV32689.1"/>
    <property type="molecule type" value="Genomic_DNA"/>
</dbReference>
<reference evidence="2 3" key="1">
    <citation type="submission" date="2019-11" db="EMBL/GenBank/DDBJ databases">
        <title>Whole-genome sequence of a Rhodoblastus acidophilus DSM 142.</title>
        <authorList>
            <person name="Kyndt J.A."/>
            <person name="Meyer T.E."/>
        </authorList>
    </citation>
    <scope>NUCLEOTIDE SEQUENCE [LARGE SCALE GENOMIC DNA]</scope>
    <source>
        <strain evidence="2 3">DSM 142</strain>
    </source>
</reference>
<dbReference type="SUPFAM" id="SSF47413">
    <property type="entry name" value="lambda repressor-like DNA-binding domains"/>
    <property type="match status" value="1"/>
</dbReference>
<dbReference type="Gene3D" id="1.10.260.40">
    <property type="entry name" value="lambda repressor-like DNA-binding domains"/>
    <property type="match status" value="1"/>
</dbReference>
<proteinExistence type="predicted"/>
<dbReference type="InterPro" id="IPR001387">
    <property type="entry name" value="Cro/C1-type_HTH"/>
</dbReference>
<organism evidence="2 3">
    <name type="scientific">Rhodoblastus acidophilus</name>
    <name type="common">Rhodopseudomonas acidophila</name>
    <dbReference type="NCBI Taxonomy" id="1074"/>
    <lineage>
        <taxon>Bacteria</taxon>
        <taxon>Pseudomonadati</taxon>
        <taxon>Pseudomonadota</taxon>
        <taxon>Alphaproteobacteria</taxon>
        <taxon>Hyphomicrobiales</taxon>
        <taxon>Rhodoblastaceae</taxon>
        <taxon>Rhodoblastus</taxon>
    </lineage>
</organism>
<gene>
    <name evidence="2" type="ORF">GJ654_17020</name>
</gene>
<sequence length="99" mass="10916">MAQIVTGLFGIQTSTPAPNPIDAHVGARVRRLRLVSRVRLEALAETIGVTIFEMRNYERGDSRISAENLRRICHALQAPPSFFFESGSVRSGRRGAFCG</sequence>
<feature type="domain" description="HTH cro/C1-type" evidence="1">
    <location>
        <begin position="29"/>
        <end position="83"/>
    </location>
</feature>
<dbReference type="SMART" id="SM00530">
    <property type="entry name" value="HTH_XRE"/>
    <property type="match status" value="1"/>
</dbReference>
<dbReference type="RefSeq" id="WP_155447379.1">
    <property type="nucleotide sequence ID" value="NZ_JAOQNR010000004.1"/>
</dbReference>
<evidence type="ECO:0000313" key="2">
    <source>
        <dbReference type="EMBL" id="MTV32689.1"/>
    </source>
</evidence>
<dbReference type="Proteomes" id="UP000439113">
    <property type="component" value="Unassembled WGS sequence"/>
</dbReference>
<dbReference type="Pfam" id="PF13560">
    <property type="entry name" value="HTH_31"/>
    <property type="match status" value="1"/>
</dbReference>
<dbReference type="CDD" id="cd00093">
    <property type="entry name" value="HTH_XRE"/>
    <property type="match status" value="1"/>
</dbReference>
<dbReference type="GO" id="GO:0003677">
    <property type="term" value="F:DNA binding"/>
    <property type="evidence" value="ECO:0007669"/>
    <property type="project" value="InterPro"/>
</dbReference>
<dbReference type="PROSITE" id="PS50943">
    <property type="entry name" value="HTH_CROC1"/>
    <property type="match status" value="1"/>
</dbReference>
<name>A0A6N8DQE5_RHOAC</name>
<evidence type="ECO:0000259" key="1">
    <source>
        <dbReference type="PROSITE" id="PS50943"/>
    </source>
</evidence>
<evidence type="ECO:0000313" key="3">
    <source>
        <dbReference type="Proteomes" id="UP000439113"/>
    </source>
</evidence>